<evidence type="ECO:0000313" key="4">
    <source>
        <dbReference type="EMBL" id="AJQ95464.1"/>
    </source>
</evidence>
<feature type="domain" description="N-acetyltransferase" evidence="3">
    <location>
        <begin position="3"/>
        <end position="151"/>
    </location>
</feature>
<name>A0A0C5VYI9_9GAMM</name>
<dbReference type="PANTHER" id="PTHR43877:SF5">
    <property type="entry name" value="BLL8307 PROTEIN"/>
    <property type="match status" value="1"/>
</dbReference>
<dbReference type="PATRIC" id="fig|1445510.3.peg.3388"/>
<accession>A0A0C5VYI9</accession>
<dbReference type="Pfam" id="PF00583">
    <property type="entry name" value="Acetyltransf_1"/>
    <property type="match status" value="1"/>
</dbReference>
<dbReference type="OrthoDB" id="9803233at2"/>
<reference evidence="4 5" key="1">
    <citation type="submission" date="2014-01" db="EMBL/GenBank/DDBJ databases">
        <title>Full genme sequencing of cellulolytic bacterium Gynuella sunshinyii YC6258T gen. nov., sp. nov.</title>
        <authorList>
            <person name="Khan H."/>
            <person name="Chung E.J."/>
            <person name="Chung Y.R."/>
        </authorList>
    </citation>
    <scope>NUCLEOTIDE SEQUENCE [LARGE SCALE GENOMIC DNA]</scope>
    <source>
        <strain evidence="4 5">YC6258</strain>
    </source>
</reference>
<dbReference type="PROSITE" id="PS51186">
    <property type="entry name" value="GNAT"/>
    <property type="match status" value="1"/>
</dbReference>
<gene>
    <name evidence="4" type="ORF">YC6258_03428</name>
</gene>
<dbReference type="InterPro" id="IPR000182">
    <property type="entry name" value="GNAT_dom"/>
</dbReference>
<dbReference type="InterPro" id="IPR050832">
    <property type="entry name" value="Bact_Acetyltransf"/>
</dbReference>
<dbReference type="GO" id="GO:0016747">
    <property type="term" value="F:acyltransferase activity, transferring groups other than amino-acyl groups"/>
    <property type="evidence" value="ECO:0007669"/>
    <property type="project" value="InterPro"/>
</dbReference>
<dbReference type="AlphaFoldDB" id="A0A0C5VYI9"/>
<dbReference type="SUPFAM" id="SSF55729">
    <property type="entry name" value="Acyl-CoA N-acyltransferases (Nat)"/>
    <property type="match status" value="1"/>
</dbReference>
<dbReference type="Gene3D" id="3.40.630.30">
    <property type="match status" value="1"/>
</dbReference>
<evidence type="ECO:0000256" key="1">
    <source>
        <dbReference type="ARBA" id="ARBA00022679"/>
    </source>
</evidence>
<dbReference type="RefSeq" id="WP_044617762.1">
    <property type="nucleotide sequence ID" value="NZ_CP007142.1"/>
</dbReference>
<evidence type="ECO:0000313" key="5">
    <source>
        <dbReference type="Proteomes" id="UP000032266"/>
    </source>
</evidence>
<evidence type="ECO:0000259" key="3">
    <source>
        <dbReference type="PROSITE" id="PS51186"/>
    </source>
</evidence>
<sequence length="151" mass="16963">MNIQIDNPRRAEITVLLQQHMQAMEGLSPPESRHVLDIEGLCKPEITFWSCTINGQLAGVGALKQLNTEHGEIKSMKTALAFLKHGVASALLQHIIHEAAQRNYKRLSLETGSMDYFVPAYQLYLKFGFVSCGPFANYVEDPNSLFLTREL</sequence>
<keyword evidence="1 4" id="KW-0808">Transferase</keyword>
<organism evidence="4 5">
    <name type="scientific">Gynuella sunshinyii YC6258</name>
    <dbReference type="NCBI Taxonomy" id="1445510"/>
    <lineage>
        <taxon>Bacteria</taxon>
        <taxon>Pseudomonadati</taxon>
        <taxon>Pseudomonadota</taxon>
        <taxon>Gammaproteobacteria</taxon>
        <taxon>Oceanospirillales</taxon>
        <taxon>Saccharospirillaceae</taxon>
        <taxon>Gynuella</taxon>
    </lineage>
</organism>
<dbReference type="HOGENOM" id="CLU_013985_11_8_6"/>
<dbReference type="InterPro" id="IPR016181">
    <property type="entry name" value="Acyl_CoA_acyltransferase"/>
</dbReference>
<dbReference type="PANTHER" id="PTHR43877">
    <property type="entry name" value="AMINOALKYLPHOSPHONATE N-ACETYLTRANSFERASE-RELATED-RELATED"/>
    <property type="match status" value="1"/>
</dbReference>
<protein>
    <submittedName>
        <fullName evidence="4">N-acetylglutamate synthase and related acetyltransferase</fullName>
    </submittedName>
</protein>
<dbReference type="KEGG" id="gsn:YC6258_03428"/>
<dbReference type="Proteomes" id="UP000032266">
    <property type="component" value="Chromosome"/>
</dbReference>
<dbReference type="EMBL" id="CP007142">
    <property type="protein sequence ID" value="AJQ95464.1"/>
    <property type="molecule type" value="Genomic_DNA"/>
</dbReference>
<evidence type="ECO:0000256" key="2">
    <source>
        <dbReference type="ARBA" id="ARBA00023315"/>
    </source>
</evidence>
<proteinExistence type="predicted"/>
<keyword evidence="5" id="KW-1185">Reference proteome</keyword>
<keyword evidence="2" id="KW-0012">Acyltransferase</keyword>
<dbReference type="CDD" id="cd04301">
    <property type="entry name" value="NAT_SF"/>
    <property type="match status" value="1"/>
</dbReference>